<evidence type="ECO:0000313" key="9">
    <source>
        <dbReference type="Proteomes" id="UP000186438"/>
    </source>
</evidence>
<dbReference type="SUPFAM" id="SSF56645">
    <property type="entry name" value="Acyl-CoA dehydrogenase NM domain-like"/>
    <property type="match status" value="1"/>
</dbReference>
<dbReference type="Gene3D" id="1.20.140.10">
    <property type="entry name" value="Butyryl-CoA Dehydrogenase, subunit A, domain 3"/>
    <property type="match status" value="1"/>
</dbReference>
<dbReference type="EMBL" id="MPNT01000001">
    <property type="protein sequence ID" value="OJZ76039.1"/>
    <property type="molecule type" value="Genomic_DNA"/>
</dbReference>
<keyword evidence="5" id="KW-0560">Oxidoreductase</keyword>
<accession>A0A1Q4I237</accession>
<dbReference type="InterPro" id="IPR037069">
    <property type="entry name" value="AcylCoA_DH/ox_N_sf"/>
</dbReference>
<proteinExistence type="inferred from homology"/>
<dbReference type="InterPro" id="IPR009100">
    <property type="entry name" value="AcylCoA_DH/oxidase_NM_dom_sf"/>
</dbReference>
<dbReference type="InterPro" id="IPR009075">
    <property type="entry name" value="AcylCo_DH/oxidase_C"/>
</dbReference>
<dbReference type="GO" id="GO:0050660">
    <property type="term" value="F:flavin adenine dinucleotide binding"/>
    <property type="evidence" value="ECO:0007669"/>
    <property type="project" value="InterPro"/>
</dbReference>
<dbReference type="AlphaFoldDB" id="A0A1Q4I237"/>
<feature type="domain" description="Acyl-CoA dehydrogenase/oxidase N-terminal" evidence="7">
    <location>
        <begin position="31"/>
        <end position="96"/>
    </location>
</feature>
<name>A0A1Q4I237_9MYCO</name>
<evidence type="ECO:0000256" key="2">
    <source>
        <dbReference type="ARBA" id="ARBA00009347"/>
    </source>
</evidence>
<evidence type="ECO:0000256" key="3">
    <source>
        <dbReference type="ARBA" id="ARBA00022630"/>
    </source>
</evidence>
<gene>
    <name evidence="8" type="ORF">BRW65_00875</name>
</gene>
<dbReference type="PANTHER" id="PTHR43884:SF20">
    <property type="entry name" value="ACYL-COA DEHYDROGENASE FADE28"/>
    <property type="match status" value="1"/>
</dbReference>
<comment type="caution">
    <text evidence="8">The sequence shown here is derived from an EMBL/GenBank/DDBJ whole genome shotgun (WGS) entry which is preliminary data.</text>
</comment>
<dbReference type="GO" id="GO:0003995">
    <property type="term" value="F:acyl-CoA dehydrogenase activity"/>
    <property type="evidence" value="ECO:0007669"/>
    <property type="project" value="TreeGrafter"/>
</dbReference>
<organism evidence="8 9">
    <name type="scientific">Mycobacterium paraffinicum</name>
    <dbReference type="NCBI Taxonomy" id="53378"/>
    <lineage>
        <taxon>Bacteria</taxon>
        <taxon>Bacillati</taxon>
        <taxon>Actinomycetota</taxon>
        <taxon>Actinomycetes</taxon>
        <taxon>Mycobacteriales</taxon>
        <taxon>Mycobacteriaceae</taxon>
        <taxon>Mycobacterium</taxon>
    </lineage>
</organism>
<protein>
    <recommendedName>
        <fullName evidence="10">Acyl-CoA dehydrogenase</fullName>
    </recommendedName>
</protein>
<evidence type="ECO:0008006" key="10">
    <source>
        <dbReference type="Google" id="ProtNLM"/>
    </source>
</evidence>
<dbReference type="InterPro" id="IPR013786">
    <property type="entry name" value="AcylCoA_DH/ox_N"/>
</dbReference>
<evidence type="ECO:0000256" key="4">
    <source>
        <dbReference type="ARBA" id="ARBA00022827"/>
    </source>
</evidence>
<dbReference type="Pfam" id="PF00441">
    <property type="entry name" value="Acyl-CoA_dh_1"/>
    <property type="match status" value="1"/>
</dbReference>
<dbReference type="Proteomes" id="UP000186438">
    <property type="component" value="Unassembled WGS sequence"/>
</dbReference>
<dbReference type="PANTHER" id="PTHR43884">
    <property type="entry name" value="ACYL-COA DEHYDROGENASE"/>
    <property type="match status" value="1"/>
</dbReference>
<evidence type="ECO:0000259" key="7">
    <source>
        <dbReference type="Pfam" id="PF02771"/>
    </source>
</evidence>
<comment type="similarity">
    <text evidence="2">Belongs to the acyl-CoA dehydrogenase family.</text>
</comment>
<comment type="cofactor">
    <cofactor evidence="1">
        <name>FAD</name>
        <dbReference type="ChEBI" id="CHEBI:57692"/>
    </cofactor>
</comment>
<dbReference type="SUPFAM" id="SSF47203">
    <property type="entry name" value="Acyl-CoA dehydrogenase C-terminal domain-like"/>
    <property type="match status" value="1"/>
</dbReference>
<dbReference type="Pfam" id="PF02771">
    <property type="entry name" value="Acyl-CoA_dh_N"/>
    <property type="match status" value="1"/>
</dbReference>
<sequence length="359" mass="38034">MLSRVWRNDVLRDFPDTAESKLAELNSDIHRNLGLGGILVAEEHGGLGATREFATVAAEELGAGLAPYDLIGTCMTTQVLAAAQGTDRDAWLRRIAGEPRPFVFAWPGANASWSVRHVSPASVTDGTVSGRVDYVPGLLADALLAVPASRGGALGVALLEGAAAADGVSLTEVPRADTLRAISHLSIEGAECTFLPVPERAFTEALTVGAILLSAEMVGAARSCIERMVEYGLLRRQFGQPIVTFQALKHDVVDAAVDFERARASVYRAARRADATAANGSDGDLAEAVMSARIAKASAGAALRSAAKQSIQLHGGTGFTWENLSHRYLKKWVTGNELFGSADAQRRLIYAQAQSDVRQ</sequence>
<dbReference type="STRING" id="53378.BRW65_00875"/>
<keyword evidence="9" id="KW-1185">Reference proteome</keyword>
<dbReference type="Gene3D" id="1.10.540.10">
    <property type="entry name" value="Acyl-CoA dehydrogenase/oxidase, N-terminal domain"/>
    <property type="match status" value="1"/>
</dbReference>
<keyword evidence="3" id="KW-0285">Flavoprotein</keyword>
<keyword evidence="4" id="KW-0274">FAD</keyword>
<evidence type="ECO:0000256" key="5">
    <source>
        <dbReference type="ARBA" id="ARBA00023002"/>
    </source>
</evidence>
<feature type="domain" description="Acyl-CoA dehydrogenase/oxidase C-terminal" evidence="6">
    <location>
        <begin position="201"/>
        <end position="352"/>
    </location>
</feature>
<dbReference type="InterPro" id="IPR036250">
    <property type="entry name" value="AcylCo_DH-like_C"/>
</dbReference>
<evidence type="ECO:0000259" key="6">
    <source>
        <dbReference type="Pfam" id="PF00441"/>
    </source>
</evidence>
<evidence type="ECO:0000256" key="1">
    <source>
        <dbReference type="ARBA" id="ARBA00001974"/>
    </source>
</evidence>
<evidence type="ECO:0000313" key="8">
    <source>
        <dbReference type="EMBL" id="OJZ76039.1"/>
    </source>
</evidence>
<reference evidence="8 9" key="1">
    <citation type="submission" date="2016-11" db="EMBL/GenBank/DDBJ databases">
        <title>Genome sequences of unsequenced Mycobacteria.</title>
        <authorList>
            <person name="Greninger A.L."/>
            <person name="Fang F."/>
            <person name="Jerome K.R."/>
        </authorList>
    </citation>
    <scope>NUCLEOTIDE SEQUENCE [LARGE SCALE GENOMIC DNA]</scope>
    <source>
        <strain evidence="8 9">M11</strain>
    </source>
</reference>